<gene>
    <name evidence="1" type="ORF">MM415A07499_0001</name>
</gene>
<dbReference type="EMBL" id="MT141600">
    <property type="protein sequence ID" value="QJA68243.1"/>
    <property type="molecule type" value="Genomic_DNA"/>
</dbReference>
<evidence type="ECO:0000313" key="1">
    <source>
        <dbReference type="EMBL" id="QJA68243.1"/>
    </source>
</evidence>
<organism evidence="1">
    <name type="scientific">viral metagenome</name>
    <dbReference type="NCBI Taxonomy" id="1070528"/>
    <lineage>
        <taxon>unclassified sequences</taxon>
        <taxon>metagenomes</taxon>
        <taxon>organismal metagenomes</taxon>
    </lineage>
</organism>
<name>A0A6M3JED5_9ZZZZ</name>
<accession>A0A6M3JED5</accession>
<protein>
    <submittedName>
        <fullName evidence="1">Uncharacterized protein</fullName>
    </submittedName>
</protein>
<proteinExistence type="predicted"/>
<dbReference type="AlphaFoldDB" id="A0A6M3JED5"/>
<sequence length="117" mass="13093">MFVGVDMLKQQSFFTVQDATGRLKPAVDSNTPLLHHKVTGKVNSAIAYDLHKGSQYHITQKLRVRAFLLANQGSTLNEIKAGTGIDQKSTICARLDDLRKDGYDTPNNHGRWSIVRR</sequence>
<reference evidence="1" key="1">
    <citation type="submission" date="2020-03" db="EMBL/GenBank/DDBJ databases">
        <title>The deep terrestrial virosphere.</title>
        <authorList>
            <person name="Holmfeldt K."/>
            <person name="Nilsson E."/>
            <person name="Simone D."/>
            <person name="Lopez-Fernandez M."/>
            <person name="Wu X."/>
            <person name="de Brujin I."/>
            <person name="Lundin D."/>
            <person name="Andersson A."/>
            <person name="Bertilsson S."/>
            <person name="Dopson M."/>
        </authorList>
    </citation>
    <scope>NUCLEOTIDE SEQUENCE</scope>
    <source>
        <strain evidence="1">MM415A07499</strain>
    </source>
</reference>